<keyword evidence="3" id="KW-1185">Reference proteome</keyword>
<sequence length="118" mass="13194">MGYNVGGYGMARLGIFIVLMGLWRFSSACPASCTCSISRLVCIDPDPGIEDFPTLTLDDMEMDINITDIYIANQNRLFDINDNSLKYYSNLRNLTVTNTGLTSISSEAFLNNTRLQYL</sequence>
<name>A0AAZ3SE32_ONCTS</name>
<dbReference type="SUPFAM" id="SSF52058">
    <property type="entry name" value="L domain-like"/>
    <property type="match status" value="1"/>
</dbReference>
<reference evidence="2" key="3">
    <citation type="submission" date="2025-09" db="UniProtKB">
        <authorList>
            <consortium name="Ensembl"/>
        </authorList>
    </citation>
    <scope>IDENTIFICATION</scope>
</reference>
<evidence type="ECO:0008006" key="4">
    <source>
        <dbReference type="Google" id="ProtNLM"/>
    </source>
</evidence>
<dbReference type="InterPro" id="IPR032675">
    <property type="entry name" value="LRR_dom_sf"/>
</dbReference>
<dbReference type="Ensembl" id="ENSOTST00005145443.1">
    <property type="protein sequence ID" value="ENSOTSP00005151338.1"/>
    <property type="gene ID" value="ENSOTSG00005072422.1"/>
</dbReference>
<dbReference type="GeneTree" id="ENSGT00960000193246"/>
<evidence type="ECO:0000313" key="3">
    <source>
        <dbReference type="Proteomes" id="UP000694402"/>
    </source>
</evidence>
<dbReference type="Proteomes" id="UP000694402">
    <property type="component" value="Unassembled WGS sequence"/>
</dbReference>
<reference evidence="2" key="2">
    <citation type="submission" date="2025-08" db="UniProtKB">
        <authorList>
            <consortium name="Ensembl"/>
        </authorList>
    </citation>
    <scope>IDENTIFICATION</scope>
</reference>
<organism evidence="2 3">
    <name type="scientific">Oncorhynchus tshawytscha</name>
    <name type="common">Chinook salmon</name>
    <name type="synonym">Salmo tshawytscha</name>
    <dbReference type="NCBI Taxonomy" id="74940"/>
    <lineage>
        <taxon>Eukaryota</taxon>
        <taxon>Metazoa</taxon>
        <taxon>Chordata</taxon>
        <taxon>Craniata</taxon>
        <taxon>Vertebrata</taxon>
        <taxon>Euteleostomi</taxon>
        <taxon>Actinopterygii</taxon>
        <taxon>Neopterygii</taxon>
        <taxon>Teleostei</taxon>
        <taxon>Protacanthopterygii</taxon>
        <taxon>Salmoniformes</taxon>
        <taxon>Salmonidae</taxon>
        <taxon>Salmoninae</taxon>
        <taxon>Oncorhynchus</taxon>
    </lineage>
</organism>
<protein>
    <recommendedName>
        <fullName evidence="4">LRRNT domain-containing protein</fullName>
    </recommendedName>
</protein>
<dbReference type="AlphaFoldDB" id="A0AAZ3SE32"/>
<feature type="signal peptide" evidence="1">
    <location>
        <begin position="1"/>
        <end position="28"/>
    </location>
</feature>
<evidence type="ECO:0000313" key="2">
    <source>
        <dbReference type="Ensembl" id="ENSOTSP00005151338.1"/>
    </source>
</evidence>
<evidence type="ECO:0000256" key="1">
    <source>
        <dbReference type="SAM" id="SignalP"/>
    </source>
</evidence>
<reference evidence="3" key="1">
    <citation type="journal article" date="2018" name="PLoS ONE">
        <title>Chinook salmon (Oncorhynchus tshawytscha) genome and transcriptome.</title>
        <authorList>
            <person name="Christensen K.A."/>
            <person name="Leong J.S."/>
            <person name="Sakhrani D."/>
            <person name="Biagi C.A."/>
            <person name="Minkley D.R."/>
            <person name="Withler R.E."/>
            <person name="Rondeau E.B."/>
            <person name="Koop B.F."/>
            <person name="Devlin R.H."/>
        </authorList>
    </citation>
    <scope>NUCLEOTIDE SEQUENCE [LARGE SCALE GENOMIC DNA]</scope>
</reference>
<feature type="chain" id="PRO_5044286554" description="LRRNT domain-containing protein" evidence="1">
    <location>
        <begin position="29"/>
        <end position="118"/>
    </location>
</feature>
<dbReference type="Gene3D" id="3.80.10.10">
    <property type="entry name" value="Ribonuclease Inhibitor"/>
    <property type="match status" value="1"/>
</dbReference>
<accession>A0AAZ3SE32</accession>
<proteinExistence type="predicted"/>
<keyword evidence="1" id="KW-0732">Signal</keyword>